<evidence type="ECO:0000256" key="2">
    <source>
        <dbReference type="ARBA" id="ARBA00004792"/>
    </source>
</evidence>
<evidence type="ECO:0000313" key="15">
    <source>
        <dbReference type="Proteomes" id="UP001597063"/>
    </source>
</evidence>
<dbReference type="InterPro" id="IPR016035">
    <property type="entry name" value="Acyl_Trfase/lysoPLipase"/>
</dbReference>
<dbReference type="Gene3D" id="1.10.1200.10">
    <property type="entry name" value="ACP-like"/>
    <property type="match status" value="1"/>
</dbReference>
<dbReference type="InterPro" id="IPR055123">
    <property type="entry name" value="SpnB-like_Rossmann"/>
</dbReference>
<dbReference type="InterPro" id="IPR018201">
    <property type="entry name" value="Ketoacyl_synth_AS"/>
</dbReference>
<organism evidence="14 15">
    <name type="scientific">Actinomadura fibrosa</name>
    <dbReference type="NCBI Taxonomy" id="111802"/>
    <lineage>
        <taxon>Bacteria</taxon>
        <taxon>Bacillati</taxon>
        <taxon>Actinomycetota</taxon>
        <taxon>Actinomycetes</taxon>
        <taxon>Streptosporangiales</taxon>
        <taxon>Thermomonosporaceae</taxon>
        <taxon>Actinomadura</taxon>
    </lineage>
</organism>
<dbReference type="CDD" id="cd08956">
    <property type="entry name" value="KR_3_FAS_SDR_x"/>
    <property type="match status" value="1"/>
</dbReference>
<dbReference type="RefSeq" id="WP_378324821.1">
    <property type="nucleotide sequence ID" value="NZ_JBHTGP010000018.1"/>
</dbReference>
<dbReference type="SUPFAM" id="SSF53901">
    <property type="entry name" value="Thiolase-like"/>
    <property type="match status" value="1"/>
</dbReference>
<dbReference type="InterPro" id="IPR014043">
    <property type="entry name" value="Acyl_transferase_dom"/>
</dbReference>
<dbReference type="Proteomes" id="UP001597063">
    <property type="component" value="Unassembled WGS sequence"/>
</dbReference>
<protein>
    <submittedName>
        <fullName evidence="14">Type I polyketide synthase</fullName>
    </submittedName>
</protein>
<feature type="region of interest" description="N-terminal hotdog fold" evidence="9">
    <location>
        <begin position="928"/>
        <end position="1053"/>
    </location>
</feature>
<dbReference type="SMART" id="SM00823">
    <property type="entry name" value="PKS_PP"/>
    <property type="match status" value="1"/>
</dbReference>
<evidence type="ECO:0000256" key="3">
    <source>
        <dbReference type="ARBA" id="ARBA00022450"/>
    </source>
</evidence>
<dbReference type="CDD" id="cd05195">
    <property type="entry name" value="enoyl_red"/>
    <property type="match status" value="1"/>
</dbReference>
<dbReference type="Gene3D" id="3.40.50.720">
    <property type="entry name" value="NAD(P)-binding Rossmann-like Domain"/>
    <property type="match status" value="1"/>
</dbReference>
<dbReference type="Pfam" id="PF08659">
    <property type="entry name" value="KR"/>
    <property type="match status" value="1"/>
</dbReference>
<name>A0ABW2XV03_9ACTN</name>
<dbReference type="InterPro" id="IPR036736">
    <property type="entry name" value="ACP-like_sf"/>
</dbReference>
<dbReference type="InterPro" id="IPR020807">
    <property type="entry name" value="PKS_DH"/>
</dbReference>
<comment type="pathway">
    <text evidence="2">Antibiotic biosynthesis.</text>
</comment>
<dbReference type="Gene3D" id="3.40.50.11460">
    <property type="match status" value="1"/>
</dbReference>
<feature type="active site" description="Proton donor; for dehydratase activity" evidence="9">
    <location>
        <position position="1124"/>
    </location>
</feature>
<dbReference type="Pfam" id="PF02801">
    <property type="entry name" value="Ketoacyl-synt_C"/>
    <property type="match status" value="1"/>
</dbReference>
<dbReference type="Pfam" id="PF13602">
    <property type="entry name" value="ADH_zinc_N_2"/>
    <property type="match status" value="1"/>
</dbReference>
<dbReference type="SMART" id="SM01294">
    <property type="entry name" value="PKS_PP_betabranch"/>
    <property type="match status" value="1"/>
</dbReference>
<dbReference type="InterPro" id="IPR020843">
    <property type="entry name" value="ER"/>
</dbReference>
<keyword evidence="6" id="KW-0045">Antibiotic biosynthesis</keyword>
<feature type="domain" description="PKS/mFAS DH" evidence="13">
    <location>
        <begin position="928"/>
        <end position="1204"/>
    </location>
</feature>
<dbReference type="InterPro" id="IPR011032">
    <property type="entry name" value="GroES-like_sf"/>
</dbReference>
<keyword evidence="15" id="KW-1185">Reference proteome</keyword>
<dbReference type="InterPro" id="IPR006162">
    <property type="entry name" value="Ppantetheine_attach_site"/>
</dbReference>
<dbReference type="Pfam" id="PF08990">
    <property type="entry name" value="Docking"/>
    <property type="match status" value="1"/>
</dbReference>
<dbReference type="Pfam" id="PF00109">
    <property type="entry name" value="ketoacyl-synt"/>
    <property type="match status" value="1"/>
</dbReference>
<dbReference type="SUPFAM" id="SSF55048">
    <property type="entry name" value="Probable ACP-binding domain of malonyl-CoA ACP transacylase"/>
    <property type="match status" value="1"/>
</dbReference>
<evidence type="ECO:0000259" key="13">
    <source>
        <dbReference type="PROSITE" id="PS52019"/>
    </source>
</evidence>
<dbReference type="SMART" id="SM00829">
    <property type="entry name" value="PKS_ER"/>
    <property type="match status" value="1"/>
</dbReference>
<dbReference type="Gene3D" id="3.40.47.10">
    <property type="match status" value="1"/>
</dbReference>
<dbReference type="Pfam" id="PF14765">
    <property type="entry name" value="PS-DH"/>
    <property type="match status" value="1"/>
</dbReference>
<dbReference type="PROSITE" id="PS00606">
    <property type="entry name" value="KS3_1"/>
    <property type="match status" value="1"/>
</dbReference>
<dbReference type="Pfam" id="PF22953">
    <property type="entry name" value="SpnB_Rossmann"/>
    <property type="match status" value="1"/>
</dbReference>
<evidence type="ECO:0000256" key="7">
    <source>
        <dbReference type="ARBA" id="ARBA00023268"/>
    </source>
</evidence>
<dbReference type="SUPFAM" id="SSF51735">
    <property type="entry name" value="NAD(P)-binding Rossmann-fold domains"/>
    <property type="match status" value="3"/>
</dbReference>
<dbReference type="InterPro" id="IPR015083">
    <property type="entry name" value="NorB/c/GfsB-D-like_docking"/>
</dbReference>
<proteinExistence type="predicted"/>
<comment type="cofactor">
    <cofactor evidence="1">
        <name>pantetheine 4'-phosphate</name>
        <dbReference type="ChEBI" id="CHEBI:47942"/>
    </cofactor>
</comment>
<keyword evidence="8" id="KW-0012">Acyltransferase</keyword>
<dbReference type="InterPro" id="IPR020806">
    <property type="entry name" value="PKS_PP-bd"/>
</dbReference>
<dbReference type="PROSITE" id="PS00012">
    <property type="entry name" value="PHOSPHOPANTETHEINE"/>
    <property type="match status" value="1"/>
</dbReference>
<dbReference type="InterPro" id="IPR057326">
    <property type="entry name" value="KR_dom"/>
</dbReference>
<feature type="domain" description="Ketosynthase family 3 (KS3)" evidence="12">
    <location>
        <begin position="33"/>
        <end position="459"/>
    </location>
</feature>
<feature type="active site" description="Proton acceptor; for dehydratase activity" evidence="9">
    <location>
        <position position="958"/>
    </location>
</feature>
<dbReference type="InterPro" id="IPR001227">
    <property type="entry name" value="Ac_transferase_dom_sf"/>
</dbReference>
<dbReference type="InterPro" id="IPR036291">
    <property type="entry name" value="NAD(P)-bd_dom_sf"/>
</dbReference>
<dbReference type="Gene3D" id="3.10.129.110">
    <property type="entry name" value="Polyketide synthase dehydratase"/>
    <property type="match status" value="1"/>
</dbReference>
<evidence type="ECO:0000256" key="1">
    <source>
        <dbReference type="ARBA" id="ARBA00001957"/>
    </source>
</evidence>
<dbReference type="Pfam" id="PF00550">
    <property type="entry name" value="PP-binding"/>
    <property type="match status" value="1"/>
</dbReference>
<dbReference type="InterPro" id="IPR013968">
    <property type="entry name" value="PKS_KR"/>
</dbReference>
<dbReference type="Gene3D" id="3.90.180.10">
    <property type="entry name" value="Medium-chain alcohol dehydrogenases, catalytic domain"/>
    <property type="match status" value="1"/>
</dbReference>
<dbReference type="InterPro" id="IPR032821">
    <property type="entry name" value="PKS_assoc"/>
</dbReference>
<dbReference type="InterPro" id="IPR020841">
    <property type="entry name" value="PKS_Beta-ketoAc_synthase_dom"/>
</dbReference>
<sequence length="2152" mass="222879">MANEDRLVDYLKRVAAELHETRRRLRRVEERSAEPIAVVGMACRFPGGVDSPEALWRLVAGGEEALSEFPADRGWDLDALFHSDPDHHGTSYQRRGGFIRDADRFDAEFFGISPREALAMDPQQRVMLETSWELFERAGIDPASLRGTRTGVYAGMSGEDYLSGLPHIPEGLEGHATTGRSTSVVSGRVAYTFGLEGPAVTVDTACSASLVAVHLACQALRQDDCALALAGGVLVMSTPALFKEFSRQRGLAPDGRCKPFAAAADGTVFAEGAGLLLLERLSDARRNGRRVLAVIRGSAVNQDGASNGLTAPSDLAQEEVIRRALAVAGLSAADVDAVEAHGTGTRLGDPIEAQALLAVYGADRPPDRPLRLRSIKANIGHTVAAAGAAGLIGMVMALREETLPAALHADEPSPYVDWDAGGVRLLTEATPWPRTGRPRRAAVSSFAISGTNAHLIVEEAPEDGRDEPVPAVPEPSTAPEPSIVPWVVSARGAAALRAQARRLAEFAASGTEATAAEVGWSLATTRAVFEHRAVVVGPDLPAGLAALAAGEAHPAVVSGRVLGGDPVLVFPGQGSQWAGMGAELLETSPVFAARIAECERALARHADWSLTEVLRGGGEELGRVDVVQPALWAVMVALAAVWEHHGVRPAAVVGHSQGEIAAACVAGALSLDDAAAVVAVRAKALRRLSGAGAMASIGAAADEVAALLAGAEDVTIAAVNGPRSTVVSGAPGPVAAVVEAAQGRGLRARPIDVDYASHHAQIDRVAAELEEALTGIAPVSSDVAFHSTVTGARIDGARLDAAYWVANLREPVRFADTVRALLDDGHRVFIEAAPHPVLAVGMEEAFEEADVAAAAVPTLRRGEGGLTRVARSLGEAFTAGAEVDWAAWFPADPPPRTVDLPTYAFQRTRYWLADRAGTPTGTGTGSGHPLLPVSAALADGGRMLTGRLSASGGWTGQHAVAGGALLPGAALAEWALRAADETGCAAVDELVLREPVRLPGSRALRVQVLVDAPDDAGRRALRVYSCPDADADSGAGTWTLHATGVLAPDQREDAGEGPWPPEGAEPVPVEDFYDRAASAGYDYGPAFRGLTAVWRQGRDLLAEVSLPEAAGEAGGFGVHPALLDAALQPVLLAGPVESGRLLLPFSWSGVALHAVGAVAARVRISPCGDRPEDGVRVGITDPAGAPVLTVESLTLRPTGVDRLRSVPEGLFAVEWTPGTDPADLPGEDGWVRLEELDVEASVPPAVVARLDTEERLDAAERLDTEERLDAAGASAAVQRALEVLQDWLAEPRLSESRLVLVTRGAVETDDPDLGGAAVWGLVRSAQSENPGRFVLLDVEHDDDVAEAVRWALATGEPQAAVRGGRMLVPRMAPVREPAAPVPPSGEPAWRLAPSPDATLDVVAVACPEALAPLGPGQVRVGVRAAGINFKDVLIALGMDPGPLLGSEGAGVVLDAAPDVTGLAPGDRVMGLFGGAFGPTAVADARTLVPVPDGWDLRRAAATPVAFLTAWYGLVELAGLRPGERVLVHAATGGVGMAAVQIARHLGAEVYATAGPGKHPVLAGMGIDPEHRASSRDTAFEESFRRATGGHGVDVVLHSLTGDLTDASLRLLAPGGRFVDMGKTDVRDPDRYPGLSYRAFQLLADAGPDLIAAMFRTLTGLFAEGALEPLPVRAWPLDRARDAFRFMSQARHTGKLVLDVPAALDPGGTVLITGGTGTIGAAVAAHLARTRQVARLVLVSRRGPDAPGAAELVARLGGLGVEARAVAADVADPAAVRELVAGVDPAHPLTGVVHAAGALDDAMVRSLTPGHVERVWAAKAAAAHHLHEATADLRLGMFVVFSSFAATLGTLAQGNYAAANAYLDALAAHRRAAGLPGLSIAWGLWAEISGLTRGLTEADLARFGRFGIKPLPTEDGLALFDAARRDGRPALVALGFDASALAGRPAAELPAPLRALAAPGGPRPRRAAGPAARPDDWSGRLRGMAPPERRKALLDLVRANAATVLGHTGPGAVPADASFRALGYDSLTAVELRNRLAAATGLRLHSALVFDYPQVAQLADHLLELLVPDGADGPAGDAGDTGDAGPPLAELARLERALAAAPGAGADAVAARLEALLARVRAGRAPGGGDAADRLRAADAGQILDFIDNELGV</sequence>
<dbReference type="SMART" id="SM00826">
    <property type="entry name" value="PKS_DH"/>
    <property type="match status" value="1"/>
</dbReference>
<dbReference type="InterPro" id="IPR016036">
    <property type="entry name" value="Malonyl_transacylase_ACP-bd"/>
</dbReference>
<dbReference type="Pfam" id="PF16197">
    <property type="entry name" value="KAsynt_C_assoc"/>
    <property type="match status" value="1"/>
</dbReference>
<dbReference type="Pfam" id="PF00698">
    <property type="entry name" value="Acyl_transf_1"/>
    <property type="match status" value="1"/>
</dbReference>
<evidence type="ECO:0000256" key="5">
    <source>
        <dbReference type="ARBA" id="ARBA00022679"/>
    </source>
</evidence>
<dbReference type="InterPro" id="IPR016039">
    <property type="entry name" value="Thiolase-like"/>
</dbReference>
<feature type="domain" description="Carrier" evidence="11">
    <location>
        <begin position="1990"/>
        <end position="2065"/>
    </location>
</feature>
<feature type="region of interest" description="Disordered" evidence="10">
    <location>
        <begin position="1954"/>
        <end position="1982"/>
    </location>
</feature>
<evidence type="ECO:0000256" key="10">
    <source>
        <dbReference type="SAM" id="MobiDB-lite"/>
    </source>
</evidence>
<dbReference type="InterPro" id="IPR042104">
    <property type="entry name" value="PKS_dehydratase_sf"/>
</dbReference>
<accession>A0ABW2XV03</accession>
<gene>
    <name evidence="14" type="ORF">ACFQZM_34365</name>
</gene>
<dbReference type="Gene3D" id="3.40.366.10">
    <property type="entry name" value="Malonyl-Coenzyme A Acyl Carrier Protein, domain 2"/>
    <property type="match status" value="1"/>
</dbReference>
<dbReference type="PANTHER" id="PTHR43775">
    <property type="entry name" value="FATTY ACID SYNTHASE"/>
    <property type="match status" value="1"/>
</dbReference>
<dbReference type="PROSITE" id="PS50075">
    <property type="entry name" value="CARRIER"/>
    <property type="match status" value="1"/>
</dbReference>
<dbReference type="InterPro" id="IPR050091">
    <property type="entry name" value="PKS_NRPS_Biosynth_Enz"/>
</dbReference>
<dbReference type="PROSITE" id="PS52004">
    <property type="entry name" value="KS3_2"/>
    <property type="match status" value="1"/>
</dbReference>
<evidence type="ECO:0000256" key="6">
    <source>
        <dbReference type="ARBA" id="ARBA00023194"/>
    </source>
</evidence>
<dbReference type="InterPro" id="IPR049900">
    <property type="entry name" value="PKS_mFAS_DH"/>
</dbReference>
<dbReference type="SUPFAM" id="SSF47336">
    <property type="entry name" value="ACP-like"/>
    <property type="match status" value="1"/>
</dbReference>
<dbReference type="SMART" id="SM00827">
    <property type="entry name" value="PKS_AT"/>
    <property type="match status" value="1"/>
</dbReference>
<dbReference type="CDD" id="cd00833">
    <property type="entry name" value="PKS"/>
    <property type="match status" value="1"/>
</dbReference>
<feature type="region of interest" description="C-terminal hotdog fold" evidence="9">
    <location>
        <begin position="1064"/>
        <end position="1204"/>
    </location>
</feature>
<reference evidence="15" key="1">
    <citation type="journal article" date="2019" name="Int. J. Syst. Evol. Microbiol.">
        <title>The Global Catalogue of Microorganisms (GCM) 10K type strain sequencing project: providing services to taxonomists for standard genome sequencing and annotation.</title>
        <authorList>
            <consortium name="The Broad Institute Genomics Platform"/>
            <consortium name="The Broad Institute Genome Sequencing Center for Infectious Disease"/>
            <person name="Wu L."/>
            <person name="Ma J."/>
        </authorList>
    </citation>
    <scope>NUCLEOTIDE SEQUENCE [LARGE SCALE GENOMIC DNA]</scope>
    <source>
        <strain evidence="15">JCM 9371</strain>
    </source>
</reference>
<dbReference type="InterPro" id="IPR049551">
    <property type="entry name" value="PKS_DH_C"/>
</dbReference>
<evidence type="ECO:0000313" key="14">
    <source>
        <dbReference type="EMBL" id="MFD0689615.1"/>
    </source>
</evidence>
<dbReference type="Pfam" id="PF08240">
    <property type="entry name" value="ADH_N"/>
    <property type="match status" value="1"/>
</dbReference>
<keyword evidence="5" id="KW-0808">Transferase</keyword>
<evidence type="ECO:0000256" key="8">
    <source>
        <dbReference type="ARBA" id="ARBA00023315"/>
    </source>
</evidence>
<keyword evidence="7" id="KW-0511">Multifunctional enzyme</keyword>
<dbReference type="PROSITE" id="PS52019">
    <property type="entry name" value="PKS_MFAS_DH"/>
    <property type="match status" value="1"/>
</dbReference>
<keyword evidence="3" id="KW-0596">Phosphopantetheine</keyword>
<dbReference type="SUPFAM" id="SSF50129">
    <property type="entry name" value="GroES-like"/>
    <property type="match status" value="1"/>
</dbReference>
<dbReference type="Gene3D" id="3.30.70.3290">
    <property type="match status" value="1"/>
</dbReference>
<evidence type="ECO:0000256" key="4">
    <source>
        <dbReference type="ARBA" id="ARBA00022553"/>
    </source>
</evidence>
<dbReference type="InterPro" id="IPR013154">
    <property type="entry name" value="ADH-like_N"/>
</dbReference>
<dbReference type="InterPro" id="IPR014031">
    <property type="entry name" value="Ketoacyl_synth_C"/>
</dbReference>
<dbReference type="SUPFAM" id="SSF52151">
    <property type="entry name" value="FabD/lysophospholipase-like"/>
    <property type="match status" value="1"/>
</dbReference>
<keyword evidence="4" id="KW-0597">Phosphoprotein</keyword>
<dbReference type="InterPro" id="IPR009081">
    <property type="entry name" value="PP-bd_ACP"/>
</dbReference>
<dbReference type="Pfam" id="PF21089">
    <property type="entry name" value="PKS_DH_N"/>
    <property type="match status" value="1"/>
</dbReference>
<dbReference type="PANTHER" id="PTHR43775:SF51">
    <property type="entry name" value="INACTIVE PHENOLPHTHIOCEROL SYNTHESIS POLYKETIDE SYNTHASE TYPE I PKS1-RELATED"/>
    <property type="match status" value="1"/>
</dbReference>
<dbReference type="EMBL" id="JBHTGP010000018">
    <property type="protein sequence ID" value="MFD0689615.1"/>
    <property type="molecule type" value="Genomic_DNA"/>
</dbReference>
<evidence type="ECO:0000256" key="9">
    <source>
        <dbReference type="PROSITE-ProRule" id="PRU01363"/>
    </source>
</evidence>
<comment type="caution">
    <text evidence="14">The sequence shown here is derived from an EMBL/GenBank/DDBJ whole genome shotgun (WGS) entry which is preliminary data.</text>
</comment>
<dbReference type="SMART" id="SM00825">
    <property type="entry name" value="PKS_KS"/>
    <property type="match status" value="1"/>
</dbReference>
<evidence type="ECO:0000259" key="11">
    <source>
        <dbReference type="PROSITE" id="PS50075"/>
    </source>
</evidence>
<evidence type="ECO:0000259" key="12">
    <source>
        <dbReference type="PROSITE" id="PS52004"/>
    </source>
</evidence>
<dbReference type="InterPro" id="IPR049552">
    <property type="entry name" value="PKS_DH_N"/>
</dbReference>
<dbReference type="InterPro" id="IPR014030">
    <property type="entry name" value="Ketoacyl_synth_N"/>
</dbReference>
<dbReference type="SMART" id="SM00822">
    <property type="entry name" value="PKS_KR"/>
    <property type="match status" value="1"/>
</dbReference>